<reference evidence="1 2" key="1">
    <citation type="submission" date="2016-11" db="EMBL/GenBank/DDBJ databases">
        <authorList>
            <person name="Jaros S."/>
            <person name="Januszkiewicz K."/>
            <person name="Wedrychowicz H."/>
        </authorList>
    </citation>
    <scope>NUCLEOTIDE SEQUENCE [LARGE SCALE GENOMIC DNA]</scope>
    <source>
        <strain evidence="1 2">NF2</strain>
    </source>
</reference>
<dbReference type="InterPro" id="IPR011604">
    <property type="entry name" value="PDDEXK-like_dom_sf"/>
</dbReference>
<sequence length="402" mass="45031">MSTVGHEERSHALLSASSSHRWLHCTPSARVEETLPDTTSRSAVEGTLAHEIGELKLRKYFIEPMGPRSFNSRLKKLKEKKFNGELLYEDEMLRHTDTYLEYVQGIVHGFSSPPYIAIEKRINYSMYAPEGFGTGDCIIIGGNTLYIVDFKYGKGVEVSAVDNPQMKLYALGAFIEYSFLYPIENVHLAIVQPRLSNISEYQMSITDLLAWGESIKSVAQMAFNGEGSFVTGDHCKFCRAKAVCRARVDEHMALEEFKMMKPPLISIEEVGLILERARNLASWVKQLSDYALAECLKGNDVPGWKAVNGRGGREYTDIDAAFAHLEASGIDGAMLFERKPLTVAQLEKVLKPKQYKELLLESGHVKTIPGKPTLAPLSDNREAIKRISASDDFKSEEEPKNE</sequence>
<dbReference type="Pfam" id="PF10926">
    <property type="entry name" value="DUF2800"/>
    <property type="match status" value="1"/>
</dbReference>
<protein>
    <recommendedName>
        <fullName evidence="3">Nuclease</fullName>
    </recommendedName>
</protein>
<evidence type="ECO:0008006" key="3">
    <source>
        <dbReference type="Google" id="ProtNLM"/>
    </source>
</evidence>
<dbReference type="KEGG" id="bfm:BP422_15710"/>
<dbReference type="Proteomes" id="UP000197781">
    <property type="component" value="Chromosome"/>
</dbReference>
<evidence type="ECO:0000313" key="1">
    <source>
        <dbReference type="EMBL" id="ASJ54885.1"/>
    </source>
</evidence>
<dbReference type="Gene3D" id="3.90.320.10">
    <property type="match status" value="1"/>
</dbReference>
<proteinExistence type="predicted"/>
<dbReference type="AlphaFoldDB" id="A0A220MJ57"/>
<organism evidence="1 2">
    <name type="scientific">Brevibacillus formosus</name>
    <dbReference type="NCBI Taxonomy" id="54913"/>
    <lineage>
        <taxon>Bacteria</taxon>
        <taxon>Bacillati</taxon>
        <taxon>Bacillota</taxon>
        <taxon>Bacilli</taxon>
        <taxon>Bacillales</taxon>
        <taxon>Paenibacillaceae</taxon>
        <taxon>Brevibacillus</taxon>
    </lineage>
</organism>
<dbReference type="RefSeq" id="WP_088908591.1">
    <property type="nucleotide sequence ID" value="NZ_CP018145.1"/>
</dbReference>
<dbReference type="InterPro" id="IPR021229">
    <property type="entry name" value="DUF2800"/>
</dbReference>
<evidence type="ECO:0000313" key="2">
    <source>
        <dbReference type="Proteomes" id="UP000197781"/>
    </source>
</evidence>
<dbReference type="EMBL" id="CP018145">
    <property type="protein sequence ID" value="ASJ54885.1"/>
    <property type="molecule type" value="Genomic_DNA"/>
</dbReference>
<name>A0A220MJ57_9BACL</name>
<accession>A0A220MJ57</accession>
<gene>
    <name evidence="1" type="ORF">BP422_15710</name>
</gene>